<reference evidence="1" key="1">
    <citation type="submission" date="2020-08" db="EMBL/GenBank/DDBJ databases">
        <title>Whole genome shotgun sequence of Actinocatenispora sera NBRC 101916.</title>
        <authorList>
            <person name="Komaki H."/>
            <person name="Tamura T."/>
        </authorList>
    </citation>
    <scope>NUCLEOTIDE SEQUENCE</scope>
    <source>
        <strain evidence="1">NBRC 101916</strain>
    </source>
</reference>
<name>A0A810L2Z4_9ACTN</name>
<accession>A0A810L2Z4</accession>
<dbReference type="AlphaFoldDB" id="A0A810L2Z4"/>
<dbReference type="Proteomes" id="UP000680750">
    <property type="component" value="Chromosome"/>
</dbReference>
<protein>
    <submittedName>
        <fullName evidence="1">Uncharacterized protein</fullName>
    </submittedName>
</protein>
<sequence>MPFGTPSVLDINSAQKDPCPCTPAAGEMNTSEPAGGVLAVRWTVDRVIGRSLRFRSGHSLLLASDGGLLCVLPATVRALYLPVHGALHLSQR</sequence>
<keyword evidence="2" id="KW-1185">Reference proteome</keyword>
<evidence type="ECO:0000313" key="1">
    <source>
        <dbReference type="EMBL" id="BCJ29824.1"/>
    </source>
</evidence>
<proteinExistence type="predicted"/>
<organism evidence="1 2">
    <name type="scientific">Actinocatenispora sera</name>
    <dbReference type="NCBI Taxonomy" id="390989"/>
    <lineage>
        <taxon>Bacteria</taxon>
        <taxon>Bacillati</taxon>
        <taxon>Actinomycetota</taxon>
        <taxon>Actinomycetes</taxon>
        <taxon>Micromonosporales</taxon>
        <taxon>Micromonosporaceae</taxon>
        <taxon>Actinocatenispora</taxon>
    </lineage>
</organism>
<dbReference type="KEGG" id="aser:Asera_39320"/>
<dbReference type="EMBL" id="AP023354">
    <property type="protein sequence ID" value="BCJ29824.1"/>
    <property type="molecule type" value="Genomic_DNA"/>
</dbReference>
<gene>
    <name evidence="1" type="ORF">Asera_39320</name>
</gene>
<evidence type="ECO:0000313" key="2">
    <source>
        <dbReference type="Proteomes" id="UP000680750"/>
    </source>
</evidence>